<evidence type="ECO:0000313" key="2">
    <source>
        <dbReference type="Proteomes" id="UP000004834"/>
    </source>
</evidence>
<dbReference type="Proteomes" id="UP000004834">
    <property type="component" value="Unassembled WGS sequence"/>
</dbReference>
<proteinExistence type="predicted"/>
<dbReference type="AlphaFoldDB" id="A0AAV3F4H2"/>
<dbReference type="EMBL" id="AGEE01000011">
    <property type="protein sequence ID" value="EHO13231.1"/>
    <property type="molecule type" value="Genomic_DNA"/>
</dbReference>
<name>A0AAV3F4H2_9FLAO</name>
<gene>
    <name evidence="1" type="ORF">HMPREF9715_01386</name>
</gene>
<comment type="caution">
    <text evidence="1">The sequence shown here is derived from an EMBL/GenBank/DDBJ whole genome shotgun (WGS) entry which is preliminary data.</text>
</comment>
<evidence type="ECO:0008006" key="3">
    <source>
        <dbReference type="Google" id="ProtNLM"/>
    </source>
</evidence>
<protein>
    <recommendedName>
        <fullName evidence="3">DUF4393 domain-containing protein</fullName>
    </recommendedName>
</protein>
<sequence length="246" mass="28579">MSKEIDLSTNEFDIAAMTAKSIFGAIPGVGSLLSELTSEIIPNQRFDRLIEYVKILNDKISQIPQDVLEIIKDDPYFIDLIEEGFVQASRAITKDRKEYIATIIYTGINNDEQKFIESKYLLKLLSELNELEIIILTSFYYYIGSEKASDFKNKHSNILKQRFIYEEEEDSLILSSDVQENYKEHLLRLGLLKREEKIDLKIKNGKQIVENKKGAYKITRLGGFLLKYAGITEHYNYIYEYNADKE</sequence>
<reference evidence="1 2" key="1">
    <citation type="submission" date="2011-11" db="EMBL/GenBank/DDBJ databases">
        <title>The Genome Sequence of Myroides odoratimimus CIP 101113.</title>
        <authorList>
            <person name="Earl A."/>
            <person name="Ward D."/>
            <person name="Feldgarden M."/>
            <person name="Gevers D."/>
            <person name="Huys G."/>
            <person name="Young S.K."/>
            <person name="Zeng Q."/>
            <person name="Gargeya S."/>
            <person name="Fitzgerald M."/>
            <person name="Haas B."/>
            <person name="Abouelleil A."/>
            <person name="Alvarado L."/>
            <person name="Arachchi H.M."/>
            <person name="Berlin A."/>
            <person name="Brown A."/>
            <person name="Chapman S.B."/>
            <person name="Chen Z."/>
            <person name="Dunbar C."/>
            <person name="Freedman E."/>
            <person name="Gearin G."/>
            <person name="Goldberg J."/>
            <person name="Griggs A."/>
            <person name="Gujja S."/>
            <person name="Heiman D."/>
            <person name="Howarth C."/>
            <person name="Larson L."/>
            <person name="Lui A."/>
            <person name="MacDonald P.J.P."/>
            <person name="Montmayeur A."/>
            <person name="Murphy C."/>
            <person name="Neiman D."/>
            <person name="Pearson M."/>
            <person name="Priest M."/>
            <person name="Roberts A."/>
            <person name="Saif S."/>
            <person name="Shea T."/>
            <person name="Shenoy N."/>
            <person name="Sisk P."/>
            <person name="Stolte C."/>
            <person name="Sykes S."/>
            <person name="Wortman J."/>
            <person name="Nusbaum C."/>
            <person name="Birren B."/>
        </authorList>
    </citation>
    <scope>NUCLEOTIDE SEQUENCE [LARGE SCALE GENOMIC DNA]</scope>
    <source>
        <strain evidence="1 2">CIP 101113</strain>
    </source>
</reference>
<evidence type="ECO:0000313" key="1">
    <source>
        <dbReference type="EMBL" id="EHO13231.1"/>
    </source>
</evidence>
<dbReference type="RefSeq" id="WP_006263264.1">
    <property type="nucleotide sequence ID" value="NZ_JH590837.1"/>
</dbReference>
<accession>A0AAV3F4H2</accession>
<organism evidence="1 2">
    <name type="scientific">Myroides odoratimimus CIP 101113</name>
    <dbReference type="NCBI Taxonomy" id="883154"/>
    <lineage>
        <taxon>Bacteria</taxon>
        <taxon>Pseudomonadati</taxon>
        <taxon>Bacteroidota</taxon>
        <taxon>Flavobacteriia</taxon>
        <taxon>Flavobacteriales</taxon>
        <taxon>Flavobacteriaceae</taxon>
        <taxon>Myroides</taxon>
    </lineage>
</organism>